<protein>
    <submittedName>
        <fullName evidence="3">Uncharacterized protein</fullName>
    </submittedName>
</protein>
<comment type="caution">
    <text evidence="3">The sequence shown here is derived from an EMBL/GenBank/DDBJ whole genome shotgun (WGS) entry which is preliminary data.</text>
</comment>
<feature type="region of interest" description="Disordered" evidence="2">
    <location>
        <begin position="1"/>
        <end position="27"/>
    </location>
</feature>
<sequence>MQMLFSSTSSSQQPDARPKYPRQSSLDTLHSKSIKRLDRSTKSHLDQISHYHGQLHSFITKLDTQIHSVANQSHVKMYQDYQNWLKSKEGELKEIKERVQEKIEMKDEQEAIIHRLRQELQHEQHQRFQLDKQREALKKELVSEQRVVERLKGDVVGYRKMAKEEQKKRLLAEIDVKMLKERIEMLEMEVSAYQGKNLQIVINETAASIQKNAVEEISRYCDQDTLRLGNDGNKARFTNFLIQLFDAETSQERIKSELIQYFVAVDLAYRSKINQLLKKSDNLPHCSSTLAIQTPKLSTSKRLHLKNSLSPSKFKLSLEPPTPVLNESSAKKKLHYRPLMSTLSESIDPSHIISKAKSTHEQPQRSNSTLIGKALKLNTFKLTANEDTVFNINKLALSARKLPTLQIQDRFKQNAFSNYDFLQIVKTSRNERLPQLSITQSHTPLKPSNNSRSVLERVYIDFLKTRKPSIDASKTERKPSISKPQLNADLQLI</sequence>
<feature type="coiled-coil region" evidence="1">
    <location>
        <begin position="78"/>
        <end position="196"/>
    </location>
</feature>
<proteinExistence type="predicted"/>
<dbReference type="Proteomes" id="UP000785679">
    <property type="component" value="Unassembled WGS sequence"/>
</dbReference>
<evidence type="ECO:0000313" key="4">
    <source>
        <dbReference type="Proteomes" id="UP000785679"/>
    </source>
</evidence>
<keyword evidence="4" id="KW-1185">Reference proteome</keyword>
<evidence type="ECO:0000313" key="3">
    <source>
        <dbReference type="EMBL" id="TNV86733.1"/>
    </source>
</evidence>
<accession>A0A8J8T9Y5</accession>
<dbReference type="EMBL" id="RRYP01000865">
    <property type="protein sequence ID" value="TNV86733.1"/>
    <property type="molecule type" value="Genomic_DNA"/>
</dbReference>
<organism evidence="3 4">
    <name type="scientific">Halteria grandinella</name>
    <dbReference type="NCBI Taxonomy" id="5974"/>
    <lineage>
        <taxon>Eukaryota</taxon>
        <taxon>Sar</taxon>
        <taxon>Alveolata</taxon>
        <taxon>Ciliophora</taxon>
        <taxon>Intramacronucleata</taxon>
        <taxon>Spirotrichea</taxon>
        <taxon>Stichotrichia</taxon>
        <taxon>Sporadotrichida</taxon>
        <taxon>Halteriidae</taxon>
        <taxon>Halteria</taxon>
    </lineage>
</organism>
<reference evidence="3" key="1">
    <citation type="submission" date="2019-06" db="EMBL/GenBank/DDBJ databases">
        <authorList>
            <person name="Zheng W."/>
        </authorList>
    </citation>
    <scope>NUCLEOTIDE SEQUENCE</scope>
    <source>
        <strain evidence="3">QDHG01</strain>
    </source>
</reference>
<dbReference type="AlphaFoldDB" id="A0A8J8T9Y5"/>
<keyword evidence="1" id="KW-0175">Coiled coil</keyword>
<evidence type="ECO:0000256" key="1">
    <source>
        <dbReference type="SAM" id="Coils"/>
    </source>
</evidence>
<feature type="compositionally biased region" description="Polar residues" evidence="2">
    <location>
        <begin position="1"/>
        <end position="14"/>
    </location>
</feature>
<gene>
    <name evidence="3" type="ORF">FGO68_gene2111</name>
</gene>
<evidence type="ECO:0000256" key="2">
    <source>
        <dbReference type="SAM" id="MobiDB-lite"/>
    </source>
</evidence>
<name>A0A8J8T9Y5_HALGN</name>